<accession>A0ABR7QDV7</accession>
<gene>
    <name evidence="1" type="ORF">H2O64_18775</name>
</gene>
<keyword evidence="2" id="KW-1185">Reference proteome</keyword>
<protein>
    <recommendedName>
        <fullName evidence="3">Bacteriocin</fullName>
    </recommendedName>
</protein>
<reference evidence="1 2" key="1">
    <citation type="submission" date="2020-07" db="EMBL/GenBank/DDBJ databases">
        <title>Description of Kordia aestuariivivens sp. nov., isolated from a tidal flat.</title>
        <authorList>
            <person name="Park S."/>
            <person name="Yoon J.-H."/>
        </authorList>
    </citation>
    <scope>NUCLEOTIDE SEQUENCE [LARGE SCALE GENOMIC DNA]</scope>
    <source>
        <strain evidence="1 2">YSTF-M3</strain>
    </source>
</reference>
<organism evidence="1 2">
    <name type="scientific">Kordia aestuariivivens</name>
    <dbReference type="NCBI Taxonomy" id="2759037"/>
    <lineage>
        <taxon>Bacteria</taxon>
        <taxon>Pseudomonadati</taxon>
        <taxon>Bacteroidota</taxon>
        <taxon>Flavobacteriia</taxon>
        <taxon>Flavobacteriales</taxon>
        <taxon>Flavobacteriaceae</taxon>
        <taxon>Kordia</taxon>
    </lineage>
</organism>
<sequence length="61" mass="6702">MKTKNFKSLALNKKSISNLVGGLSSSPAQPSGIPWDPQTMIAVCPTDTLNHTECWCNINRR</sequence>
<proteinExistence type="predicted"/>
<evidence type="ECO:0000313" key="2">
    <source>
        <dbReference type="Proteomes" id="UP000619238"/>
    </source>
</evidence>
<comment type="caution">
    <text evidence="1">The sequence shown here is derived from an EMBL/GenBank/DDBJ whole genome shotgun (WGS) entry which is preliminary data.</text>
</comment>
<dbReference type="Proteomes" id="UP000619238">
    <property type="component" value="Unassembled WGS sequence"/>
</dbReference>
<name>A0ABR7QDV7_9FLAO</name>
<dbReference type="EMBL" id="JACGWS010000013">
    <property type="protein sequence ID" value="MBC8756725.1"/>
    <property type="molecule type" value="Genomic_DNA"/>
</dbReference>
<evidence type="ECO:0000313" key="1">
    <source>
        <dbReference type="EMBL" id="MBC8756725.1"/>
    </source>
</evidence>
<evidence type="ECO:0008006" key="3">
    <source>
        <dbReference type="Google" id="ProtNLM"/>
    </source>
</evidence>
<dbReference type="RefSeq" id="WP_187563767.1">
    <property type="nucleotide sequence ID" value="NZ_JACGWS010000013.1"/>
</dbReference>